<dbReference type="InterPro" id="IPR015590">
    <property type="entry name" value="Aldehyde_DH_dom"/>
</dbReference>
<evidence type="ECO:0000313" key="3">
    <source>
        <dbReference type="EMBL" id="MFA9480344.1"/>
    </source>
</evidence>
<keyword evidence="1" id="KW-0560">Oxidoreductase</keyword>
<dbReference type="Proteomes" id="UP001575105">
    <property type="component" value="Unassembled WGS sequence"/>
</dbReference>
<proteinExistence type="predicted"/>
<feature type="domain" description="Aldehyde dehydrogenase" evidence="2">
    <location>
        <begin position="12"/>
        <end position="478"/>
    </location>
</feature>
<dbReference type="PANTHER" id="PTHR11699">
    <property type="entry name" value="ALDEHYDE DEHYDROGENASE-RELATED"/>
    <property type="match status" value="1"/>
</dbReference>
<evidence type="ECO:0000259" key="2">
    <source>
        <dbReference type="Pfam" id="PF00171"/>
    </source>
</evidence>
<organism evidence="3 4">
    <name type="scientific">Natronomicrosphaera hydrolytica</name>
    <dbReference type="NCBI Taxonomy" id="3242702"/>
    <lineage>
        <taxon>Bacteria</taxon>
        <taxon>Pseudomonadati</taxon>
        <taxon>Planctomycetota</taxon>
        <taxon>Phycisphaerae</taxon>
        <taxon>Phycisphaerales</taxon>
        <taxon>Phycisphaeraceae</taxon>
        <taxon>Natronomicrosphaera</taxon>
    </lineage>
</organism>
<protein>
    <submittedName>
        <fullName evidence="3">Aldehyde dehydrogenase</fullName>
    </submittedName>
</protein>
<dbReference type="Gene3D" id="3.40.605.10">
    <property type="entry name" value="Aldehyde Dehydrogenase, Chain A, domain 1"/>
    <property type="match status" value="1"/>
</dbReference>
<dbReference type="InterPro" id="IPR016161">
    <property type="entry name" value="Ald_DH/histidinol_DH"/>
</dbReference>
<dbReference type="SUPFAM" id="SSF53720">
    <property type="entry name" value="ALDH-like"/>
    <property type="match status" value="1"/>
</dbReference>
<dbReference type="RefSeq" id="WP_425347265.1">
    <property type="nucleotide sequence ID" value="NZ_JBGUBD010000019.1"/>
</dbReference>
<comment type="caution">
    <text evidence="3">The sequence shown here is derived from an EMBL/GenBank/DDBJ whole genome shotgun (WGS) entry which is preliminary data.</text>
</comment>
<dbReference type="Pfam" id="PF00171">
    <property type="entry name" value="Aldedh"/>
    <property type="match status" value="1"/>
</dbReference>
<reference evidence="3 4" key="1">
    <citation type="submission" date="2024-08" db="EMBL/GenBank/DDBJ databases">
        <title>Whole-genome sequencing of halo(alkali)philic microorganisms from hypersaline lakes.</title>
        <authorList>
            <person name="Sorokin D.Y."/>
            <person name="Merkel A.Y."/>
            <person name="Messina E."/>
            <person name="Yakimov M."/>
        </authorList>
    </citation>
    <scope>NUCLEOTIDE SEQUENCE [LARGE SCALE GENOMIC DNA]</scope>
    <source>
        <strain evidence="3 4">AB-hyl4</strain>
    </source>
</reference>
<dbReference type="Gene3D" id="3.40.309.10">
    <property type="entry name" value="Aldehyde Dehydrogenase, Chain A, domain 2"/>
    <property type="match status" value="1"/>
</dbReference>
<keyword evidence="4" id="KW-1185">Reference proteome</keyword>
<sequence>MLQLRLLIDNEWSDAQQSRTFPVTNPATGEVIAQAAEASADDVDRAVGAARSAFERGEWSEREPDDRADILLRVASLLNERQAEFARLECLDSGKPIRETSTVDIPYSIRAFEYFANIAREVKGEVIPVKGKRVLDFQTFEPHGVVAAITPWNFPLHLFTRAICPALAAGNTVVAKTSPMTPATSGLLGELLLAAGMPAGTINILHGGREAGEALVSHPDVRMITFTGSEPVGRSIMEASSRSPIIKKMILELGGKGAFIADADCDVEAAVASVLVGFCLTQGQVCCASTRLYLHADIYHDFLDRLVRRAESLRIGDPLDPKTQLGTLMNQAQLDRVDQAIRVAIGNGATLLTGGKRLTRPPLDKGFFYRPTILEVDRNDLPCVRDEIFGPVLTVKRITSLDEGVQLANDTDFGLGAAVWSRNVTKLFRAARQLDAGTVWMNMNLMSTMEAPFGGNKNSGIGREYGTMGLREYMKVKNQMVSLEDEASDFYTDSDT</sequence>
<evidence type="ECO:0000256" key="1">
    <source>
        <dbReference type="ARBA" id="ARBA00023002"/>
    </source>
</evidence>
<dbReference type="InterPro" id="IPR016163">
    <property type="entry name" value="Ald_DH_C"/>
</dbReference>
<dbReference type="EMBL" id="JBGUBD010000019">
    <property type="protein sequence ID" value="MFA9480344.1"/>
    <property type="molecule type" value="Genomic_DNA"/>
</dbReference>
<name>A0ABV4UBJ4_9BACT</name>
<dbReference type="InterPro" id="IPR016162">
    <property type="entry name" value="Ald_DH_N"/>
</dbReference>
<gene>
    <name evidence="3" type="ORF">ACERK3_18900</name>
</gene>
<evidence type="ECO:0000313" key="4">
    <source>
        <dbReference type="Proteomes" id="UP001575105"/>
    </source>
</evidence>
<accession>A0ABV4UBJ4</accession>